<organism evidence="1 2">
    <name type="scientific">Mediterraneibacter butyricigenes</name>
    <dbReference type="NCBI Taxonomy" id="2316025"/>
    <lineage>
        <taxon>Bacteria</taxon>
        <taxon>Bacillati</taxon>
        <taxon>Bacillota</taxon>
        <taxon>Clostridia</taxon>
        <taxon>Lachnospirales</taxon>
        <taxon>Lachnospiraceae</taxon>
        <taxon>Mediterraneibacter</taxon>
    </lineage>
</organism>
<evidence type="ECO:0000313" key="1">
    <source>
        <dbReference type="EMBL" id="GCA67577.1"/>
    </source>
</evidence>
<sequence length="70" mass="8033">MEKRKTKKELAEENQKVIDSYDYLSNAVSTMDCTGLIPSAPKNTAELDSYEEVYRYLPPEVKSEDEKKGK</sequence>
<gene>
    <name evidence="1" type="ORF">KGMB01110_20130</name>
</gene>
<protein>
    <submittedName>
        <fullName evidence="1">Uncharacterized protein</fullName>
    </submittedName>
</protein>
<accession>A0A391P2H5</accession>
<dbReference type="EMBL" id="BHGK01000001">
    <property type="protein sequence ID" value="GCA67577.1"/>
    <property type="molecule type" value="Genomic_DNA"/>
</dbReference>
<dbReference type="AlphaFoldDB" id="A0A391P2H5"/>
<evidence type="ECO:0000313" key="2">
    <source>
        <dbReference type="Proteomes" id="UP000265643"/>
    </source>
</evidence>
<dbReference type="Proteomes" id="UP000265643">
    <property type="component" value="Unassembled WGS sequence"/>
</dbReference>
<name>A0A391P2H5_9FIRM</name>
<keyword evidence="2" id="KW-1185">Reference proteome</keyword>
<proteinExistence type="predicted"/>
<comment type="caution">
    <text evidence="1">The sequence shown here is derived from an EMBL/GenBank/DDBJ whole genome shotgun (WGS) entry which is preliminary data.</text>
</comment>
<dbReference type="RefSeq" id="WP_117603552.1">
    <property type="nucleotide sequence ID" value="NZ_BHGK01000001.1"/>
</dbReference>
<reference evidence="2" key="1">
    <citation type="submission" date="2018-09" db="EMBL/GenBank/DDBJ databases">
        <title>Draft Genome Sequence of Mediterraneibacter sp. KCTC 15684.</title>
        <authorList>
            <person name="Kim J.S."/>
            <person name="Han K.I."/>
            <person name="Suh M.K."/>
            <person name="Lee K.C."/>
            <person name="Eom M.K."/>
            <person name="Lee J.H."/>
            <person name="Park S.H."/>
            <person name="Kang S.W."/>
            <person name="Park J.E."/>
            <person name="Oh B.S."/>
            <person name="Yu S.Y."/>
            <person name="Choi S.H."/>
            <person name="Lee D.H."/>
            <person name="Yoon H."/>
            <person name="Kim B."/>
            <person name="Yang S.J."/>
            <person name="Lee J.S."/>
        </authorList>
    </citation>
    <scope>NUCLEOTIDE SEQUENCE [LARGE SCALE GENOMIC DNA]</scope>
    <source>
        <strain evidence="2">KCTC 15684</strain>
    </source>
</reference>